<comment type="caution">
    <text evidence="7">The sequence shown here is derived from an EMBL/GenBank/DDBJ whole genome shotgun (WGS) entry which is preliminary data.</text>
</comment>
<sequence length="465" mass="49455">MEKGMRAPIVTVLGHVDHGKTTLLDAIRKTSVALKEAGGITQSMGASVVTTKEGKKITFIDTPGHAAFSEMRSRGAKVADIAILVVSADDGVKPQTKEALQLIKEAQIPVIVAITKIDLPSADIEGAKGQLEKEGLLFESRGGDTPVISVSAKEGKGIDELLETISLVAEVHEIKGAPNGNLEAVVIESSRDKKGAFANVVVRNGTLKAGEVIQVENIKSKIRALFNFKGESVRDVLPGEPAQIIGFNQIPPIGTRLTKEGVGETTLAPKDVGKKLGKIKEGEIAVVIKARSVGSLEALLGSLPPSIVVIDSGVGDVIGSDVLDAKSANAWIFAFEVAVPANVAKLAESEGVHIEKFEVIYKLLERLGELLKKGQIEILGKAEILATFPFNNKKVAGGKVLEGKISKNDLIIVKRGEKEIGITRAVSMKRQKNELTEAKAGEEFGVIFEPQLDFEIGDVLVSVRR</sequence>
<dbReference type="PANTHER" id="PTHR43381:SF4">
    <property type="entry name" value="EUKARYOTIC TRANSLATION INITIATION FACTOR 5B"/>
    <property type="match status" value="1"/>
</dbReference>
<evidence type="ECO:0000256" key="1">
    <source>
        <dbReference type="ARBA" id="ARBA00007733"/>
    </source>
</evidence>
<dbReference type="Gene3D" id="3.40.50.10050">
    <property type="entry name" value="Translation initiation factor IF- 2, domain 3"/>
    <property type="match status" value="1"/>
</dbReference>
<dbReference type="InterPro" id="IPR015760">
    <property type="entry name" value="TIF_IF2"/>
</dbReference>
<dbReference type="AlphaFoldDB" id="A0A0G1M2K1"/>
<keyword evidence="3" id="KW-0547">Nucleotide-binding</keyword>
<dbReference type="InterPro" id="IPR009000">
    <property type="entry name" value="Transl_B-barrel_sf"/>
</dbReference>
<comment type="similarity">
    <text evidence="1">Belongs to the TRAFAC class translation factor GTPase superfamily. Classic translation factor GTPase family. IF-2 subfamily.</text>
</comment>
<feature type="domain" description="Tr-type G" evidence="6">
    <location>
        <begin position="5"/>
        <end position="175"/>
    </location>
</feature>
<dbReference type="Proteomes" id="UP000034826">
    <property type="component" value="Unassembled WGS sequence"/>
</dbReference>
<dbReference type="EMBL" id="LCIY01000028">
    <property type="protein sequence ID" value="KKT66154.1"/>
    <property type="molecule type" value="Genomic_DNA"/>
</dbReference>
<dbReference type="CDD" id="cd01887">
    <property type="entry name" value="IF2_eIF5B"/>
    <property type="match status" value="1"/>
</dbReference>
<dbReference type="NCBIfam" id="TIGR00231">
    <property type="entry name" value="small_GTP"/>
    <property type="match status" value="1"/>
</dbReference>
<evidence type="ECO:0000256" key="5">
    <source>
        <dbReference type="ARBA" id="ARBA00023134"/>
    </source>
</evidence>
<dbReference type="Gene3D" id="2.40.30.10">
    <property type="entry name" value="Translation factors"/>
    <property type="match status" value="2"/>
</dbReference>
<dbReference type="Pfam" id="PF00009">
    <property type="entry name" value="GTP_EFTU"/>
    <property type="match status" value="1"/>
</dbReference>
<dbReference type="InterPro" id="IPR023115">
    <property type="entry name" value="TIF_IF2_dom3"/>
</dbReference>
<evidence type="ECO:0000259" key="6">
    <source>
        <dbReference type="PROSITE" id="PS51722"/>
    </source>
</evidence>
<dbReference type="GO" id="GO:0005525">
    <property type="term" value="F:GTP binding"/>
    <property type="evidence" value="ECO:0007669"/>
    <property type="project" value="UniProtKB-KW"/>
</dbReference>
<dbReference type="InterPro" id="IPR005225">
    <property type="entry name" value="Small_GTP-bd"/>
</dbReference>
<dbReference type="FunFam" id="3.40.50.300:FF:000019">
    <property type="entry name" value="Translation initiation factor IF-2"/>
    <property type="match status" value="1"/>
</dbReference>
<evidence type="ECO:0000256" key="2">
    <source>
        <dbReference type="ARBA" id="ARBA00022540"/>
    </source>
</evidence>
<keyword evidence="2 7" id="KW-0396">Initiation factor</keyword>
<evidence type="ECO:0000256" key="4">
    <source>
        <dbReference type="ARBA" id="ARBA00022917"/>
    </source>
</evidence>
<dbReference type="FunFam" id="3.40.50.10050:FF:000001">
    <property type="entry name" value="Translation initiation factor IF-2"/>
    <property type="match status" value="1"/>
</dbReference>
<reference evidence="7 8" key="1">
    <citation type="journal article" date="2015" name="Nature">
        <title>rRNA introns, odd ribosomes, and small enigmatic genomes across a large radiation of phyla.</title>
        <authorList>
            <person name="Brown C.T."/>
            <person name="Hug L.A."/>
            <person name="Thomas B.C."/>
            <person name="Sharon I."/>
            <person name="Castelle C.J."/>
            <person name="Singh A."/>
            <person name="Wilkins M.J."/>
            <person name="Williams K.H."/>
            <person name="Banfield J.F."/>
        </authorList>
    </citation>
    <scope>NUCLEOTIDE SEQUENCE [LARGE SCALE GENOMIC DNA]</scope>
</reference>
<dbReference type="GO" id="GO:0003743">
    <property type="term" value="F:translation initiation factor activity"/>
    <property type="evidence" value="ECO:0007669"/>
    <property type="project" value="UniProtKB-KW"/>
</dbReference>
<dbReference type="SUPFAM" id="SSF52540">
    <property type="entry name" value="P-loop containing nucleoside triphosphate hydrolases"/>
    <property type="match status" value="1"/>
</dbReference>
<evidence type="ECO:0000256" key="3">
    <source>
        <dbReference type="ARBA" id="ARBA00022741"/>
    </source>
</evidence>
<dbReference type="InterPro" id="IPR000795">
    <property type="entry name" value="T_Tr_GTP-bd_dom"/>
</dbReference>
<name>A0A0G1M2K1_9BACT</name>
<dbReference type="Pfam" id="PF22042">
    <property type="entry name" value="EF-G_D2"/>
    <property type="match status" value="1"/>
</dbReference>
<accession>A0A0G1M2K1</accession>
<dbReference type="InterPro" id="IPR027417">
    <property type="entry name" value="P-loop_NTPase"/>
</dbReference>
<protein>
    <submittedName>
        <fullName evidence="7">Translation initiation factor IF-2</fullName>
    </submittedName>
</protein>
<keyword evidence="5" id="KW-0342">GTP-binding</keyword>
<keyword evidence="4" id="KW-0648">Protein biosynthesis</keyword>
<dbReference type="PATRIC" id="fig|1618564.3.peg.720"/>
<dbReference type="InterPro" id="IPR036925">
    <property type="entry name" value="TIF_IF2_dom3_sf"/>
</dbReference>
<dbReference type="SUPFAM" id="SSF50447">
    <property type="entry name" value="Translation proteins"/>
    <property type="match status" value="2"/>
</dbReference>
<proteinExistence type="inferred from homology"/>
<dbReference type="GO" id="GO:0003924">
    <property type="term" value="F:GTPase activity"/>
    <property type="evidence" value="ECO:0007669"/>
    <property type="project" value="InterPro"/>
</dbReference>
<dbReference type="InterPro" id="IPR053905">
    <property type="entry name" value="EF-G-like_DII"/>
</dbReference>
<dbReference type="GO" id="GO:0005737">
    <property type="term" value="C:cytoplasm"/>
    <property type="evidence" value="ECO:0007669"/>
    <property type="project" value="TreeGrafter"/>
</dbReference>
<dbReference type="Pfam" id="PF11987">
    <property type="entry name" value="IF-2"/>
    <property type="match status" value="1"/>
</dbReference>
<dbReference type="PANTHER" id="PTHR43381">
    <property type="entry name" value="TRANSLATION INITIATION FACTOR IF-2-RELATED"/>
    <property type="match status" value="1"/>
</dbReference>
<organism evidence="7 8">
    <name type="scientific">Candidatus Woesebacteria bacterium GW2011_GWA2_44_33</name>
    <dbReference type="NCBI Taxonomy" id="1618564"/>
    <lineage>
        <taxon>Bacteria</taxon>
        <taxon>Candidatus Woeseibacteriota</taxon>
    </lineage>
</organism>
<gene>
    <name evidence="7" type="ORF">UW60_C0028G0014</name>
</gene>
<dbReference type="SUPFAM" id="SSF52156">
    <property type="entry name" value="Initiation factor IF2/eIF5b, domain 3"/>
    <property type="match status" value="1"/>
</dbReference>
<evidence type="ECO:0000313" key="8">
    <source>
        <dbReference type="Proteomes" id="UP000034826"/>
    </source>
</evidence>
<dbReference type="Gene3D" id="3.40.50.300">
    <property type="entry name" value="P-loop containing nucleotide triphosphate hydrolases"/>
    <property type="match status" value="1"/>
</dbReference>
<dbReference type="PROSITE" id="PS51722">
    <property type="entry name" value="G_TR_2"/>
    <property type="match status" value="1"/>
</dbReference>
<evidence type="ECO:0000313" key="7">
    <source>
        <dbReference type="EMBL" id="KKT66154.1"/>
    </source>
</evidence>